<sequence>MSGPRQPRATNRLPKIVPKARLPGRCCVVAPRGREIVPSSDQLSRAAYSIGLLRLHEFLQLSFLLLQQFWSLLYNEIMNSEKRGIFSDGVIFIGLCVMCAGILLMAIKLCYNYVRNFPVRKDSEEHFKLIHFKQRISMEKGV</sequence>
<dbReference type="Proteomes" id="UP000268014">
    <property type="component" value="Unassembled WGS sequence"/>
</dbReference>
<organism evidence="4">
    <name type="scientific">Haemonchus placei</name>
    <name type="common">Barber's pole worm</name>
    <dbReference type="NCBI Taxonomy" id="6290"/>
    <lineage>
        <taxon>Eukaryota</taxon>
        <taxon>Metazoa</taxon>
        <taxon>Ecdysozoa</taxon>
        <taxon>Nematoda</taxon>
        <taxon>Chromadorea</taxon>
        <taxon>Rhabditida</taxon>
        <taxon>Rhabditina</taxon>
        <taxon>Rhabditomorpha</taxon>
        <taxon>Strongyloidea</taxon>
        <taxon>Trichostrongylidae</taxon>
        <taxon>Haemonchus</taxon>
    </lineage>
</organism>
<evidence type="ECO:0000256" key="1">
    <source>
        <dbReference type="SAM" id="Phobius"/>
    </source>
</evidence>
<keyword evidence="1" id="KW-0472">Membrane</keyword>
<feature type="transmembrane region" description="Helical" evidence="1">
    <location>
        <begin position="52"/>
        <end position="70"/>
    </location>
</feature>
<keyword evidence="1" id="KW-0812">Transmembrane</keyword>
<evidence type="ECO:0000313" key="3">
    <source>
        <dbReference type="Proteomes" id="UP000268014"/>
    </source>
</evidence>
<reference evidence="4" key="1">
    <citation type="submission" date="2017-02" db="UniProtKB">
        <authorList>
            <consortium name="WormBaseParasite"/>
        </authorList>
    </citation>
    <scope>IDENTIFICATION</scope>
</reference>
<dbReference type="WBParaSite" id="HPLM_0000680501-mRNA-1">
    <property type="protein sequence ID" value="HPLM_0000680501-mRNA-1"/>
    <property type="gene ID" value="HPLM_0000680501"/>
</dbReference>
<protein>
    <submittedName>
        <fullName evidence="2 4">Uncharacterized protein</fullName>
    </submittedName>
</protein>
<reference evidence="2 3" key="2">
    <citation type="submission" date="2018-11" db="EMBL/GenBank/DDBJ databases">
        <authorList>
            <consortium name="Pathogen Informatics"/>
        </authorList>
    </citation>
    <scope>NUCLEOTIDE SEQUENCE [LARGE SCALE GENOMIC DNA]</scope>
    <source>
        <strain evidence="2 3">MHpl1</strain>
    </source>
</reference>
<evidence type="ECO:0000313" key="2">
    <source>
        <dbReference type="EMBL" id="VDO30050.1"/>
    </source>
</evidence>
<evidence type="ECO:0000313" key="4">
    <source>
        <dbReference type="WBParaSite" id="HPLM_0000680501-mRNA-1"/>
    </source>
</evidence>
<dbReference type="EMBL" id="UZAF01016549">
    <property type="protein sequence ID" value="VDO30050.1"/>
    <property type="molecule type" value="Genomic_DNA"/>
</dbReference>
<proteinExistence type="predicted"/>
<dbReference type="AlphaFoldDB" id="A0A0N4W964"/>
<keyword evidence="1" id="KW-1133">Transmembrane helix</keyword>
<gene>
    <name evidence="2" type="ORF">HPLM_LOCUS6797</name>
</gene>
<accession>A0A0N4W964</accession>
<keyword evidence="3" id="KW-1185">Reference proteome</keyword>
<dbReference type="OrthoDB" id="5867072at2759"/>
<feature type="transmembrane region" description="Helical" evidence="1">
    <location>
        <begin position="90"/>
        <end position="111"/>
    </location>
</feature>
<name>A0A0N4W964_HAEPC</name>